<dbReference type="Pfam" id="PF00561">
    <property type="entry name" value="Abhydrolase_1"/>
    <property type="match status" value="1"/>
</dbReference>
<dbReference type="InterPro" id="IPR000073">
    <property type="entry name" value="AB_hydrolase_1"/>
</dbReference>
<dbReference type="Gene3D" id="3.40.50.1820">
    <property type="entry name" value="alpha/beta hydrolase"/>
    <property type="match status" value="1"/>
</dbReference>
<dbReference type="PANTHER" id="PTHR43329">
    <property type="entry name" value="EPOXIDE HYDROLASE"/>
    <property type="match status" value="1"/>
</dbReference>
<feature type="domain" description="AB hydrolase-1" evidence="2">
    <location>
        <begin position="32"/>
        <end position="272"/>
    </location>
</feature>
<dbReference type="EC" id="3.8.1.3" evidence="3"/>
<evidence type="ECO:0000313" key="3">
    <source>
        <dbReference type="EMBL" id="QBI54466.1"/>
    </source>
</evidence>
<keyword evidence="1 3" id="KW-0378">Hydrolase</keyword>
<evidence type="ECO:0000259" key="2">
    <source>
        <dbReference type="Pfam" id="PF00561"/>
    </source>
</evidence>
<protein>
    <submittedName>
        <fullName evidence="3">Fluoroacetate dehalogenase</fullName>
        <ecNumber evidence="3">3.8.1.3</ecNumber>
    </submittedName>
</protein>
<dbReference type="EMBL" id="CP036455">
    <property type="protein sequence ID" value="QBI54466.1"/>
    <property type="molecule type" value="Genomic_DNA"/>
</dbReference>
<dbReference type="InterPro" id="IPR000639">
    <property type="entry name" value="Epox_hydrolase-like"/>
</dbReference>
<organism evidence="3 4">
    <name type="scientific">Streptomonospora litoralis</name>
    <dbReference type="NCBI Taxonomy" id="2498135"/>
    <lineage>
        <taxon>Bacteria</taxon>
        <taxon>Bacillati</taxon>
        <taxon>Actinomycetota</taxon>
        <taxon>Actinomycetes</taxon>
        <taxon>Streptosporangiales</taxon>
        <taxon>Nocardiopsidaceae</taxon>
        <taxon>Streptomonospora</taxon>
    </lineage>
</organism>
<accession>A0A4P6Q1F5</accession>
<gene>
    <name evidence="3" type="primary">fac-dex</name>
    <name evidence="3" type="ORF">EKD16_13420</name>
</gene>
<dbReference type="InterPro" id="IPR029058">
    <property type="entry name" value="AB_hydrolase_fold"/>
</dbReference>
<dbReference type="AlphaFoldDB" id="A0A4P6Q1F5"/>
<dbReference type="OrthoDB" id="2987348at2"/>
<dbReference type="SUPFAM" id="SSF53474">
    <property type="entry name" value="alpha/beta-Hydrolases"/>
    <property type="match status" value="1"/>
</dbReference>
<reference evidence="3 4" key="1">
    <citation type="submission" date="2019-02" db="EMBL/GenBank/DDBJ databases">
        <authorList>
            <person name="Khodamoradi S."/>
            <person name="Hahnke R.L."/>
            <person name="Kaempfer P."/>
            <person name="Schumann P."/>
            <person name="Rohde M."/>
            <person name="Steinert M."/>
            <person name="Luzhetskyy A."/>
            <person name="Wink J."/>
            <person name="Ruckert C."/>
        </authorList>
    </citation>
    <scope>NUCLEOTIDE SEQUENCE [LARGE SCALE GENOMIC DNA]</scope>
    <source>
        <strain evidence="3 4">M2</strain>
    </source>
</reference>
<proteinExistence type="predicted"/>
<dbReference type="GO" id="GO:0018785">
    <property type="term" value="F:haloacetate dehalogenase activity"/>
    <property type="evidence" value="ECO:0007669"/>
    <property type="project" value="UniProtKB-EC"/>
</dbReference>
<evidence type="ECO:0000313" key="4">
    <source>
        <dbReference type="Proteomes" id="UP000292235"/>
    </source>
</evidence>
<evidence type="ECO:0000256" key="1">
    <source>
        <dbReference type="ARBA" id="ARBA00022801"/>
    </source>
</evidence>
<dbReference type="KEGG" id="strr:EKD16_13420"/>
<dbReference type="PRINTS" id="PR00412">
    <property type="entry name" value="EPOXHYDRLASE"/>
</dbReference>
<name>A0A4P6Q1F5_9ACTN</name>
<dbReference type="Proteomes" id="UP000292235">
    <property type="component" value="Chromosome"/>
</dbReference>
<keyword evidence="4" id="KW-1185">Reference proteome</keyword>
<sequence>MAHTLAPDTEALTLRHGDLEFDALAAGPADGPLVLFLHGFPEFATCWRRHLAAAAQAGYRAVAVDQRGYSPGARPLDTADYTMSELVADVAAFADELGAARFHLVGHDWGGVVAWSAATLHAERVISLTALSTPHPAALSQALASSPEQREAMSYVKLFQTPGAAEEQLLDNGAAALRGVFEGRVPEDLVEDNLRRLAQAGALTAALNWYRAMTLESAFADAPAVSVPTLYVWGDADVAFTAVPARATGEWVAAPYRYIELEGFSHWLPEEAPDQVVPALLEHLSAAEEDEED</sequence>